<reference evidence="2 3" key="1">
    <citation type="submission" date="2020-08" db="EMBL/GenBank/DDBJ databases">
        <title>Genome public.</title>
        <authorList>
            <person name="Liu C."/>
            <person name="Sun Q."/>
        </authorList>
    </citation>
    <scope>NUCLEOTIDE SEQUENCE [LARGE SCALE GENOMIC DNA]</scope>
    <source>
        <strain evidence="2 3">NSJ-70</strain>
    </source>
</reference>
<dbReference type="Pfam" id="PF02613">
    <property type="entry name" value="Nitrate_red_del"/>
    <property type="match status" value="1"/>
</dbReference>
<dbReference type="SUPFAM" id="SSF89155">
    <property type="entry name" value="TorD-like"/>
    <property type="match status" value="1"/>
</dbReference>
<accession>A0ABR7BNM8</accession>
<evidence type="ECO:0000313" key="2">
    <source>
        <dbReference type="EMBL" id="MBC5583213.1"/>
    </source>
</evidence>
<dbReference type="InterPro" id="IPR050289">
    <property type="entry name" value="TorD/DmsD_chaperones"/>
</dbReference>
<organism evidence="2 3">
    <name type="scientific">Eggerthella hominis</name>
    <dbReference type="NCBI Taxonomy" id="2763043"/>
    <lineage>
        <taxon>Bacteria</taxon>
        <taxon>Bacillati</taxon>
        <taxon>Actinomycetota</taxon>
        <taxon>Coriobacteriia</taxon>
        <taxon>Eggerthellales</taxon>
        <taxon>Eggerthellaceae</taxon>
        <taxon>Eggerthella</taxon>
    </lineage>
</organism>
<dbReference type="Gene3D" id="1.10.3480.10">
    <property type="entry name" value="TorD-like"/>
    <property type="match status" value="1"/>
</dbReference>
<comment type="caution">
    <text evidence="2">The sequence shown here is derived from an EMBL/GenBank/DDBJ whole genome shotgun (WGS) entry which is preliminary data.</text>
</comment>
<sequence>MDASNTARLAESLSDRLSTYTFLAALYRTEVTERSLEALRQDGVLDCADPELDDGLRMMRTYLASPEASVLDLARDYAKTFCGAASTNKTAAYPFESVYTSESGMLMQDARDDAMRWYRRFGIAKSESWHDCEDHLALELEFMAFLIGSCRDALVEGDTRAACSLLTAQHGFLEEHLANWVPEFARHVDLRARTGFYRGLGRFTRAYVANDRRELGAVREAIADDAAAIA</sequence>
<proteinExistence type="predicted"/>
<dbReference type="EMBL" id="JACOOA010000001">
    <property type="protein sequence ID" value="MBC5583213.1"/>
    <property type="molecule type" value="Genomic_DNA"/>
</dbReference>
<dbReference type="PANTHER" id="PTHR34227:SF1">
    <property type="entry name" value="DIMETHYL SULFOXIDE REDUCTASE CHAPERONE-RELATED"/>
    <property type="match status" value="1"/>
</dbReference>
<evidence type="ECO:0000256" key="1">
    <source>
        <dbReference type="ARBA" id="ARBA00023186"/>
    </source>
</evidence>
<dbReference type="RefSeq" id="WP_186937929.1">
    <property type="nucleotide sequence ID" value="NZ_JACOOA010000001.1"/>
</dbReference>
<dbReference type="PANTHER" id="PTHR34227">
    <property type="entry name" value="CHAPERONE PROTEIN YCDY"/>
    <property type="match status" value="1"/>
</dbReference>
<keyword evidence="1" id="KW-0143">Chaperone</keyword>
<protein>
    <submittedName>
        <fullName evidence="2">Molecular chaperone TorD family protein</fullName>
    </submittedName>
</protein>
<dbReference type="InterPro" id="IPR036411">
    <property type="entry name" value="TorD-like_sf"/>
</dbReference>
<evidence type="ECO:0000313" key="3">
    <source>
        <dbReference type="Proteomes" id="UP000622448"/>
    </source>
</evidence>
<dbReference type="Proteomes" id="UP000622448">
    <property type="component" value="Unassembled WGS sequence"/>
</dbReference>
<dbReference type="InterPro" id="IPR020945">
    <property type="entry name" value="DMSO/NO3_reduct_chaperone"/>
</dbReference>
<keyword evidence="3" id="KW-1185">Reference proteome</keyword>
<name>A0ABR7BNM8_9ACTN</name>
<gene>
    <name evidence="2" type="ORF">H8S61_03245</name>
</gene>